<organism evidence="3 4">
    <name type="scientific">Micromonospora inositola</name>
    <dbReference type="NCBI Taxonomy" id="47865"/>
    <lineage>
        <taxon>Bacteria</taxon>
        <taxon>Bacillati</taxon>
        <taxon>Actinomycetota</taxon>
        <taxon>Actinomycetes</taxon>
        <taxon>Micromonosporales</taxon>
        <taxon>Micromonosporaceae</taxon>
        <taxon>Micromonospora</taxon>
    </lineage>
</organism>
<feature type="domain" description="MDMPI C-terminal" evidence="1">
    <location>
        <begin position="148"/>
        <end position="237"/>
    </location>
</feature>
<dbReference type="EMBL" id="LT607754">
    <property type="protein sequence ID" value="SCG70044.1"/>
    <property type="molecule type" value="Genomic_DNA"/>
</dbReference>
<evidence type="ECO:0000313" key="3">
    <source>
        <dbReference type="EMBL" id="SCG70044.1"/>
    </source>
</evidence>
<dbReference type="SUPFAM" id="SSF109854">
    <property type="entry name" value="DinB/YfiT-like putative metalloenzymes"/>
    <property type="match status" value="1"/>
</dbReference>
<dbReference type="InterPro" id="IPR017517">
    <property type="entry name" value="Maleyloyr_isom"/>
</dbReference>
<dbReference type="Pfam" id="PF11716">
    <property type="entry name" value="MDMPI_N"/>
    <property type="match status" value="1"/>
</dbReference>
<dbReference type="Proteomes" id="UP000198221">
    <property type="component" value="Chromosome I"/>
</dbReference>
<dbReference type="GO" id="GO:0046872">
    <property type="term" value="F:metal ion binding"/>
    <property type="evidence" value="ECO:0007669"/>
    <property type="project" value="InterPro"/>
</dbReference>
<keyword evidence="4" id="KW-1185">Reference proteome</keyword>
<name>A0A1C5JHH6_9ACTN</name>
<dbReference type="NCBIfam" id="TIGR03083">
    <property type="entry name" value="maleylpyruvate isomerase family mycothiol-dependent enzyme"/>
    <property type="match status" value="1"/>
</dbReference>
<feature type="domain" description="Mycothiol-dependent maleylpyruvate isomerase metal-binding" evidence="2">
    <location>
        <begin position="6"/>
        <end position="128"/>
    </location>
</feature>
<accession>A0A1C5JHH6</accession>
<gene>
    <name evidence="3" type="ORF">GA0070613_4704</name>
</gene>
<evidence type="ECO:0000313" key="4">
    <source>
        <dbReference type="Proteomes" id="UP000198221"/>
    </source>
</evidence>
<evidence type="ECO:0000259" key="1">
    <source>
        <dbReference type="Pfam" id="PF07398"/>
    </source>
</evidence>
<dbReference type="AlphaFoldDB" id="A0A1C5JHH6"/>
<dbReference type="InterPro" id="IPR010872">
    <property type="entry name" value="MDMPI_C-term_domain"/>
</dbReference>
<sequence>MEDHLAALVRSGAALREAAAAAGFDATVPTCPGWDVTELVTHQGMVHRWAAANLRGDTDHDTSASQAEGKAAADLLRWYSDGLATLVDTLHVRAEDVQAMVFLKDAPPPRRFWARRQAHETTIHSVDAISAVHGRWPGASDVDIDPVLAADGIDELLTGFITRGKGRLHSVEPYSVMVRTDDTGHAWMVRISEGPIVTTPGEAKRADVVFSGTAVQVYLSLWNRADEIATEGRSDVVDQWRSQIQIRWS</sequence>
<proteinExistence type="predicted"/>
<dbReference type="PANTHER" id="PTHR40758:SF1">
    <property type="entry name" value="CONSERVED PROTEIN"/>
    <property type="match status" value="1"/>
</dbReference>
<dbReference type="InterPro" id="IPR034660">
    <property type="entry name" value="DinB/YfiT-like"/>
</dbReference>
<dbReference type="InterPro" id="IPR024344">
    <property type="entry name" value="MDMPI_metal-binding"/>
</dbReference>
<reference evidence="4" key="1">
    <citation type="submission" date="2016-06" db="EMBL/GenBank/DDBJ databases">
        <authorList>
            <person name="Varghese N."/>
            <person name="Submissions Spin"/>
        </authorList>
    </citation>
    <scope>NUCLEOTIDE SEQUENCE [LARGE SCALE GENOMIC DNA]</scope>
    <source>
        <strain evidence="4">DSM 43819</strain>
    </source>
</reference>
<evidence type="ECO:0000259" key="2">
    <source>
        <dbReference type="Pfam" id="PF11716"/>
    </source>
</evidence>
<dbReference type="PANTHER" id="PTHR40758">
    <property type="entry name" value="CONSERVED PROTEIN"/>
    <property type="match status" value="1"/>
</dbReference>
<dbReference type="GO" id="GO:0005886">
    <property type="term" value="C:plasma membrane"/>
    <property type="evidence" value="ECO:0007669"/>
    <property type="project" value="TreeGrafter"/>
</dbReference>
<protein>
    <submittedName>
        <fullName evidence="3">TIGR03083 family protein</fullName>
    </submittedName>
</protein>
<dbReference type="Pfam" id="PF07398">
    <property type="entry name" value="MDMPI_C"/>
    <property type="match status" value="1"/>
</dbReference>